<sequence length="175" mass="19042">MPMQAGGQGQAGDLIYMFHLFMGVVFSLTAFNAAQEAAPPATAHPKPGRYRMCLVCGQAWHIPGKGAGFGPMYRAFGRKCLVYHVSAVWVSLVPFGAMPVYNSPESHGLGPQVDDHDIVEVPLHERWCAWVEHVEGESIERGADRGTEGAEDTHLLVNVLGEAGGGIQYRKVKHF</sequence>
<name>A0AAD7HVR5_9AGAR</name>
<keyword evidence="1" id="KW-1133">Transmembrane helix</keyword>
<feature type="transmembrane region" description="Helical" evidence="1">
    <location>
        <begin position="81"/>
        <end position="101"/>
    </location>
</feature>
<evidence type="ECO:0000313" key="3">
    <source>
        <dbReference type="Proteomes" id="UP001215280"/>
    </source>
</evidence>
<keyword evidence="1" id="KW-0472">Membrane</keyword>
<organism evidence="2 3">
    <name type="scientific">Mycena maculata</name>
    <dbReference type="NCBI Taxonomy" id="230809"/>
    <lineage>
        <taxon>Eukaryota</taxon>
        <taxon>Fungi</taxon>
        <taxon>Dikarya</taxon>
        <taxon>Basidiomycota</taxon>
        <taxon>Agaricomycotina</taxon>
        <taxon>Agaricomycetes</taxon>
        <taxon>Agaricomycetidae</taxon>
        <taxon>Agaricales</taxon>
        <taxon>Marasmiineae</taxon>
        <taxon>Mycenaceae</taxon>
        <taxon>Mycena</taxon>
    </lineage>
</organism>
<accession>A0AAD7HVR5</accession>
<keyword evidence="1" id="KW-0812">Transmembrane</keyword>
<evidence type="ECO:0000313" key="2">
    <source>
        <dbReference type="EMBL" id="KAJ7729401.1"/>
    </source>
</evidence>
<evidence type="ECO:0000256" key="1">
    <source>
        <dbReference type="SAM" id="Phobius"/>
    </source>
</evidence>
<feature type="transmembrane region" description="Helical" evidence="1">
    <location>
        <begin position="14"/>
        <end position="34"/>
    </location>
</feature>
<dbReference type="AlphaFoldDB" id="A0AAD7HVR5"/>
<protein>
    <submittedName>
        <fullName evidence="2">Uncharacterized protein</fullName>
    </submittedName>
</protein>
<dbReference type="EMBL" id="JARJLG010000198">
    <property type="protein sequence ID" value="KAJ7729401.1"/>
    <property type="molecule type" value="Genomic_DNA"/>
</dbReference>
<comment type="caution">
    <text evidence="2">The sequence shown here is derived from an EMBL/GenBank/DDBJ whole genome shotgun (WGS) entry which is preliminary data.</text>
</comment>
<proteinExistence type="predicted"/>
<reference evidence="2" key="1">
    <citation type="submission" date="2023-03" db="EMBL/GenBank/DDBJ databases">
        <title>Massive genome expansion in bonnet fungi (Mycena s.s.) driven by repeated elements and novel gene families across ecological guilds.</title>
        <authorList>
            <consortium name="Lawrence Berkeley National Laboratory"/>
            <person name="Harder C.B."/>
            <person name="Miyauchi S."/>
            <person name="Viragh M."/>
            <person name="Kuo A."/>
            <person name="Thoen E."/>
            <person name="Andreopoulos B."/>
            <person name="Lu D."/>
            <person name="Skrede I."/>
            <person name="Drula E."/>
            <person name="Henrissat B."/>
            <person name="Morin E."/>
            <person name="Kohler A."/>
            <person name="Barry K."/>
            <person name="LaButti K."/>
            <person name="Morin E."/>
            <person name="Salamov A."/>
            <person name="Lipzen A."/>
            <person name="Mereny Z."/>
            <person name="Hegedus B."/>
            <person name="Baldrian P."/>
            <person name="Stursova M."/>
            <person name="Weitz H."/>
            <person name="Taylor A."/>
            <person name="Grigoriev I.V."/>
            <person name="Nagy L.G."/>
            <person name="Martin F."/>
            <person name="Kauserud H."/>
        </authorList>
    </citation>
    <scope>NUCLEOTIDE SEQUENCE</scope>
    <source>
        <strain evidence="2">CBHHK188m</strain>
    </source>
</reference>
<gene>
    <name evidence="2" type="ORF">DFH07DRAFT_781959</name>
</gene>
<keyword evidence="3" id="KW-1185">Reference proteome</keyword>
<dbReference type="Proteomes" id="UP001215280">
    <property type="component" value="Unassembled WGS sequence"/>
</dbReference>